<accession>A0A9D1F0B8</accession>
<evidence type="ECO:0000313" key="1">
    <source>
        <dbReference type="EMBL" id="HIS37133.1"/>
    </source>
</evidence>
<evidence type="ECO:0008006" key="3">
    <source>
        <dbReference type="Google" id="ProtNLM"/>
    </source>
</evidence>
<reference evidence="1" key="1">
    <citation type="submission" date="2020-10" db="EMBL/GenBank/DDBJ databases">
        <authorList>
            <person name="Gilroy R."/>
        </authorList>
    </citation>
    <scope>NUCLEOTIDE SEQUENCE</scope>
    <source>
        <strain evidence="1">6276</strain>
    </source>
</reference>
<evidence type="ECO:0000313" key="2">
    <source>
        <dbReference type="Proteomes" id="UP000823928"/>
    </source>
</evidence>
<reference evidence="1" key="2">
    <citation type="journal article" date="2021" name="PeerJ">
        <title>Extensive microbial diversity within the chicken gut microbiome revealed by metagenomics and culture.</title>
        <authorList>
            <person name="Gilroy R."/>
            <person name="Ravi A."/>
            <person name="Getino M."/>
            <person name="Pursley I."/>
            <person name="Horton D.L."/>
            <person name="Alikhan N.F."/>
            <person name="Baker D."/>
            <person name="Gharbi K."/>
            <person name="Hall N."/>
            <person name="Watson M."/>
            <person name="Adriaenssens E.M."/>
            <person name="Foster-Nyarko E."/>
            <person name="Jarju S."/>
            <person name="Secka A."/>
            <person name="Antonio M."/>
            <person name="Oren A."/>
            <person name="Chaudhuri R.R."/>
            <person name="La Ragione R."/>
            <person name="Hildebrand F."/>
            <person name="Pallen M.J."/>
        </authorList>
    </citation>
    <scope>NUCLEOTIDE SEQUENCE</scope>
    <source>
        <strain evidence="1">6276</strain>
    </source>
</reference>
<name>A0A9D1F0B8_9BACT</name>
<gene>
    <name evidence="1" type="ORF">IAC10_10990</name>
</gene>
<protein>
    <recommendedName>
        <fullName evidence="3">STAS domain-containing protein</fullName>
    </recommendedName>
</protein>
<dbReference type="AlphaFoldDB" id="A0A9D1F0B8"/>
<organism evidence="1 2">
    <name type="scientific">Candidatus Scatousia excrementigallinarum</name>
    <dbReference type="NCBI Taxonomy" id="2840935"/>
    <lineage>
        <taxon>Bacteria</taxon>
        <taxon>Candidatus Scatousia</taxon>
    </lineage>
</organism>
<proteinExistence type="predicted"/>
<sequence length="104" mass="12054">MNYIQNVKFSYHKDDEKVMKFISFQKHNSTEILQRVERYIEESDCPEMGLDISSLNIFDASRVMLVSSALHYSKYPEGKLRCKVQSKGIENLIGGFSTKNLEIL</sequence>
<dbReference type="Proteomes" id="UP000823928">
    <property type="component" value="Unassembled WGS sequence"/>
</dbReference>
<dbReference type="EMBL" id="DVIU01000215">
    <property type="protein sequence ID" value="HIS37133.1"/>
    <property type="molecule type" value="Genomic_DNA"/>
</dbReference>
<comment type="caution">
    <text evidence="1">The sequence shown here is derived from an EMBL/GenBank/DDBJ whole genome shotgun (WGS) entry which is preliminary data.</text>
</comment>